<reference evidence="2" key="1">
    <citation type="journal article" date="2019" name="Int. J. Syst. Evol. Microbiol.">
        <title>The Global Catalogue of Microorganisms (GCM) 10K type strain sequencing project: providing services to taxonomists for standard genome sequencing and annotation.</title>
        <authorList>
            <consortium name="The Broad Institute Genomics Platform"/>
            <consortium name="The Broad Institute Genome Sequencing Center for Infectious Disease"/>
            <person name="Wu L."/>
            <person name="Ma J."/>
        </authorList>
    </citation>
    <scope>NUCLEOTIDE SEQUENCE [LARGE SCALE GENOMIC DNA]</scope>
    <source>
        <strain evidence="2">CGMCC 4.7405</strain>
    </source>
</reference>
<accession>A0ABV8C8Y6</accession>
<gene>
    <name evidence="1" type="ORF">ACFOWZ_43475</name>
</gene>
<proteinExistence type="predicted"/>
<evidence type="ECO:0000313" key="2">
    <source>
        <dbReference type="Proteomes" id="UP001595690"/>
    </source>
</evidence>
<name>A0ABV8C8Y6_9PSEU</name>
<dbReference type="Gene3D" id="3.40.109.10">
    <property type="entry name" value="NADH Oxidase"/>
    <property type="match status" value="1"/>
</dbReference>
<dbReference type="RefSeq" id="WP_382379844.1">
    <property type="nucleotide sequence ID" value="NZ_JBHRZI010000052.1"/>
</dbReference>
<sequence length="230" mass="24742">MRWNPAEAAEIIDAAGKAPVYSEDRPWALELHNRSVYLFARGHPSEHDPLGFDRLLSCGAALENVVLAIRHGGWHPHVVFPTDQASPDLLAVVRADRREPPDPQDIDLHRAIRLAEASGEGDARALGWANHWAGTELRALGEHELVVITTDDRRPDHVRGGAALQAAVLAGRSAGVAVRPVVHLVHRREWRAGLIERHELAGFPQALAIVGAKGPAGTGPRTASAGRSGS</sequence>
<organism evidence="1 2">
    <name type="scientific">Lentzea rhizosphaerae</name>
    <dbReference type="NCBI Taxonomy" id="2041025"/>
    <lineage>
        <taxon>Bacteria</taxon>
        <taxon>Bacillati</taxon>
        <taxon>Actinomycetota</taxon>
        <taxon>Actinomycetes</taxon>
        <taxon>Pseudonocardiales</taxon>
        <taxon>Pseudonocardiaceae</taxon>
        <taxon>Lentzea</taxon>
    </lineage>
</organism>
<dbReference type="InterPro" id="IPR000415">
    <property type="entry name" value="Nitroreductase-like"/>
</dbReference>
<dbReference type="Proteomes" id="UP001595690">
    <property type="component" value="Unassembled WGS sequence"/>
</dbReference>
<evidence type="ECO:0000313" key="1">
    <source>
        <dbReference type="EMBL" id="MFC3898371.1"/>
    </source>
</evidence>
<protein>
    <submittedName>
        <fullName evidence="1">Uncharacterized protein</fullName>
    </submittedName>
</protein>
<dbReference type="EMBL" id="JBHRZI010000052">
    <property type="protein sequence ID" value="MFC3898371.1"/>
    <property type="molecule type" value="Genomic_DNA"/>
</dbReference>
<comment type="caution">
    <text evidence="1">The sequence shown here is derived from an EMBL/GenBank/DDBJ whole genome shotgun (WGS) entry which is preliminary data.</text>
</comment>
<keyword evidence="2" id="KW-1185">Reference proteome</keyword>